<evidence type="ECO:0000313" key="2">
    <source>
        <dbReference type="EMBL" id="KAH7141093.1"/>
    </source>
</evidence>
<dbReference type="PANTHER" id="PTHR31904:SF1">
    <property type="entry name" value="BYPASS OF STOP CODON PROTEIN 5-RELATED"/>
    <property type="match status" value="1"/>
</dbReference>
<dbReference type="Proteomes" id="UP000738349">
    <property type="component" value="Unassembled WGS sequence"/>
</dbReference>
<dbReference type="PANTHER" id="PTHR31904">
    <property type="entry name" value="BYPASS OF STOP CODON PROTEIN 5-RELATED"/>
    <property type="match status" value="1"/>
</dbReference>
<organism evidence="2 3">
    <name type="scientific">Dactylonectria macrodidyma</name>
    <dbReference type="NCBI Taxonomy" id="307937"/>
    <lineage>
        <taxon>Eukaryota</taxon>
        <taxon>Fungi</taxon>
        <taxon>Dikarya</taxon>
        <taxon>Ascomycota</taxon>
        <taxon>Pezizomycotina</taxon>
        <taxon>Sordariomycetes</taxon>
        <taxon>Hypocreomycetidae</taxon>
        <taxon>Hypocreales</taxon>
        <taxon>Nectriaceae</taxon>
        <taxon>Dactylonectria</taxon>
    </lineage>
</organism>
<evidence type="ECO:0008006" key="4">
    <source>
        <dbReference type="Google" id="ProtNLM"/>
    </source>
</evidence>
<evidence type="ECO:0000313" key="3">
    <source>
        <dbReference type="Proteomes" id="UP000738349"/>
    </source>
</evidence>
<dbReference type="EMBL" id="JAGMUV010000011">
    <property type="protein sequence ID" value="KAH7141093.1"/>
    <property type="molecule type" value="Genomic_DNA"/>
</dbReference>
<dbReference type="Gene3D" id="2.60.40.640">
    <property type="match status" value="1"/>
</dbReference>
<protein>
    <recommendedName>
        <fullName evidence="4">Arrestin-like N-terminal domain-containing protein</fullName>
    </recommendedName>
</protein>
<keyword evidence="3" id="KW-1185">Reference proteome</keyword>
<accession>A0A9P9IZ16</accession>
<comment type="caution">
    <text evidence="2">The sequence shown here is derived from an EMBL/GenBank/DDBJ whole genome shotgun (WGS) entry which is preliminary data.</text>
</comment>
<proteinExistence type="predicted"/>
<dbReference type="InterPro" id="IPR039634">
    <property type="entry name" value="Bul1-like"/>
</dbReference>
<sequence>MQSTQWDIKAFGLKLKNHRRNQDLSISLHHDYKSKVYTSGSSIAGELAITPRKDVRFDLVQISLYGDGSILHEDIGTTSVVRFSFLDIEMPLPLAVLPESRIFEAGQQYNIPFEFVVPYQLASASCSHPTTSQSLRDHHLHLPPSMGKWEKSDMAPNTTEIQYKIKASVMRYARADSKTEPSPVMETSKSILVIPSSQEDPPLSLSRLDSLYTTNKKVTIRKSLISKALGNVSAVATEAATIYLGSDGRTATSSTVGVALVYDPLETDSSPPAIGQASAKIISHTWSHGRAVTLFPNLGPAMISDSSSVSVELKPVNPCIWVKHTGISGGGEIDESLALPFYSSHMEASFELPVLTHTFTPTFHSCFISRVYSIKLDVYVGGQSIVLSVPLQIVMQGLPEKSHSDGAPPSFEEAYESSQRSRHSG</sequence>
<evidence type="ECO:0000256" key="1">
    <source>
        <dbReference type="SAM" id="MobiDB-lite"/>
    </source>
</evidence>
<dbReference type="InterPro" id="IPR014752">
    <property type="entry name" value="Arrestin-like_C"/>
</dbReference>
<gene>
    <name evidence="2" type="ORF">EDB81DRAFT_69962</name>
</gene>
<feature type="region of interest" description="Disordered" evidence="1">
    <location>
        <begin position="400"/>
        <end position="425"/>
    </location>
</feature>
<reference evidence="2" key="1">
    <citation type="journal article" date="2021" name="Nat. Commun.">
        <title>Genetic determinants of endophytism in the Arabidopsis root mycobiome.</title>
        <authorList>
            <person name="Mesny F."/>
            <person name="Miyauchi S."/>
            <person name="Thiergart T."/>
            <person name="Pickel B."/>
            <person name="Atanasova L."/>
            <person name="Karlsson M."/>
            <person name="Huettel B."/>
            <person name="Barry K.W."/>
            <person name="Haridas S."/>
            <person name="Chen C."/>
            <person name="Bauer D."/>
            <person name="Andreopoulos W."/>
            <person name="Pangilinan J."/>
            <person name="LaButti K."/>
            <person name="Riley R."/>
            <person name="Lipzen A."/>
            <person name="Clum A."/>
            <person name="Drula E."/>
            <person name="Henrissat B."/>
            <person name="Kohler A."/>
            <person name="Grigoriev I.V."/>
            <person name="Martin F.M."/>
            <person name="Hacquard S."/>
        </authorList>
    </citation>
    <scope>NUCLEOTIDE SEQUENCE</scope>
    <source>
        <strain evidence="2">MPI-CAGE-AT-0147</strain>
    </source>
</reference>
<dbReference type="OrthoDB" id="2283785at2759"/>
<dbReference type="AlphaFoldDB" id="A0A9P9IZ16"/>
<name>A0A9P9IZ16_9HYPO</name>